<dbReference type="PANTHER" id="PTHR12335">
    <property type="entry name" value="TIPE PROTEIN TEMPERATURE-INDUCED PARALYTIC E"/>
    <property type="match status" value="1"/>
</dbReference>
<dbReference type="EMBL" id="KZ308159">
    <property type="protein sequence ID" value="KAG8223403.1"/>
    <property type="molecule type" value="Genomic_DNA"/>
</dbReference>
<dbReference type="GO" id="GO:0017080">
    <property type="term" value="F:sodium channel regulator activity"/>
    <property type="evidence" value="ECO:0007669"/>
    <property type="project" value="TreeGrafter"/>
</dbReference>
<comment type="caution">
    <text evidence="3">The sequence shown here is derived from an EMBL/GenBank/DDBJ whole genome shotgun (WGS) entry which is preliminary data.</text>
</comment>
<evidence type="ECO:0008006" key="5">
    <source>
        <dbReference type="Google" id="ProtNLM"/>
    </source>
</evidence>
<dbReference type="PANTHER" id="PTHR12335:SF5">
    <property type="entry name" value="IP20336P"/>
    <property type="match status" value="1"/>
</dbReference>
<feature type="region of interest" description="Disordered" evidence="1">
    <location>
        <begin position="313"/>
        <end position="358"/>
    </location>
</feature>
<reference evidence="3" key="2">
    <citation type="submission" date="2017-10" db="EMBL/GenBank/DDBJ databases">
        <title>Ladona fulva Genome sequencing and assembly.</title>
        <authorList>
            <person name="Murali S."/>
            <person name="Richards S."/>
            <person name="Bandaranaike D."/>
            <person name="Bellair M."/>
            <person name="Blankenburg K."/>
            <person name="Chao H."/>
            <person name="Dinh H."/>
            <person name="Doddapaneni H."/>
            <person name="Dugan-Rocha S."/>
            <person name="Elkadiri S."/>
            <person name="Gnanaolivu R."/>
            <person name="Hernandez B."/>
            <person name="Skinner E."/>
            <person name="Javaid M."/>
            <person name="Lee S."/>
            <person name="Li M."/>
            <person name="Ming W."/>
            <person name="Munidasa M."/>
            <person name="Muniz J."/>
            <person name="Nguyen L."/>
            <person name="Hughes D."/>
            <person name="Osuji N."/>
            <person name="Pu L.-L."/>
            <person name="Puazo M."/>
            <person name="Qu C."/>
            <person name="Quiroz J."/>
            <person name="Raj R."/>
            <person name="Weissenberger G."/>
            <person name="Xin Y."/>
            <person name="Zou X."/>
            <person name="Han Y."/>
            <person name="Worley K."/>
            <person name="Muzny D."/>
            <person name="Gibbs R."/>
        </authorList>
    </citation>
    <scope>NUCLEOTIDE SEQUENCE</scope>
    <source>
        <strain evidence="3">Sampled in the wild</strain>
    </source>
</reference>
<dbReference type="AlphaFoldDB" id="A0A8K0JVZ6"/>
<sequence>MERQAIMGSEAELARDDGASSPEGGSGRSSTCGRPVVPEVPPELIVPLAEKAKFYASLCLGTTAILSAFAFLFLIPFVVDPAISTILSEYEQEAVTCVTSKVTYAEGLRNCSWSSCREGCTTAALRCHQILVNYSRMPYSESLRRMEEMEKAPPPQPKAEEIAAPEEAATQLAPSTEGDEEEEEIDEGGGFLEWDVVDTRFFVNTEGCGYPPRVNCSVFAKTYRMDPNRDPSKPKIFPCYYSRTYPERVVAKYSSEENIRHLVLSLIVPNILFVGSIAILSYWYCPGCCGRGRGEGVGSVVGSVACSPVLGSGSGGSLRRGSGKSLRGSSSTDRLPTKEEGSVRLRKNTRVGMSASLK</sequence>
<feature type="transmembrane region" description="Helical" evidence="2">
    <location>
        <begin position="54"/>
        <end position="79"/>
    </location>
</feature>
<reference evidence="3" key="1">
    <citation type="submission" date="2013-04" db="EMBL/GenBank/DDBJ databases">
        <authorList>
            <person name="Qu J."/>
            <person name="Murali S.C."/>
            <person name="Bandaranaike D."/>
            <person name="Bellair M."/>
            <person name="Blankenburg K."/>
            <person name="Chao H."/>
            <person name="Dinh H."/>
            <person name="Doddapaneni H."/>
            <person name="Downs B."/>
            <person name="Dugan-Rocha S."/>
            <person name="Elkadiri S."/>
            <person name="Gnanaolivu R.D."/>
            <person name="Hernandez B."/>
            <person name="Javaid M."/>
            <person name="Jayaseelan J.C."/>
            <person name="Lee S."/>
            <person name="Li M."/>
            <person name="Ming W."/>
            <person name="Munidasa M."/>
            <person name="Muniz J."/>
            <person name="Nguyen L."/>
            <person name="Ongeri F."/>
            <person name="Osuji N."/>
            <person name="Pu L.-L."/>
            <person name="Puazo M."/>
            <person name="Qu C."/>
            <person name="Quiroz J."/>
            <person name="Raj R."/>
            <person name="Weissenberger G."/>
            <person name="Xin Y."/>
            <person name="Zou X."/>
            <person name="Han Y."/>
            <person name="Richards S."/>
            <person name="Worley K."/>
            <person name="Muzny D."/>
            <person name="Gibbs R."/>
        </authorList>
    </citation>
    <scope>NUCLEOTIDE SEQUENCE</scope>
    <source>
        <strain evidence="3">Sampled in the wild</strain>
    </source>
</reference>
<keyword evidence="2" id="KW-0472">Membrane</keyword>
<feature type="region of interest" description="Disordered" evidence="1">
    <location>
        <begin position="1"/>
        <end position="36"/>
    </location>
</feature>
<keyword evidence="2" id="KW-1133">Transmembrane helix</keyword>
<keyword evidence="2" id="KW-0812">Transmembrane</keyword>
<proteinExistence type="predicted"/>
<keyword evidence="4" id="KW-1185">Reference proteome</keyword>
<evidence type="ECO:0000256" key="1">
    <source>
        <dbReference type="SAM" id="MobiDB-lite"/>
    </source>
</evidence>
<organism evidence="3 4">
    <name type="scientific">Ladona fulva</name>
    <name type="common">Scarce chaser dragonfly</name>
    <name type="synonym">Libellula fulva</name>
    <dbReference type="NCBI Taxonomy" id="123851"/>
    <lineage>
        <taxon>Eukaryota</taxon>
        <taxon>Metazoa</taxon>
        <taxon>Ecdysozoa</taxon>
        <taxon>Arthropoda</taxon>
        <taxon>Hexapoda</taxon>
        <taxon>Insecta</taxon>
        <taxon>Pterygota</taxon>
        <taxon>Palaeoptera</taxon>
        <taxon>Odonata</taxon>
        <taxon>Epiprocta</taxon>
        <taxon>Anisoptera</taxon>
        <taxon>Libelluloidea</taxon>
        <taxon>Libellulidae</taxon>
        <taxon>Ladona</taxon>
    </lineage>
</organism>
<dbReference type="Proteomes" id="UP000792457">
    <property type="component" value="Unassembled WGS sequence"/>
</dbReference>
<accession>A0A8K0JVZ6</accession>
<dbReference type="OrthoDB" id="8175770at2759"/>
<dbReference type="GO" id="GO:0005886">
    <property type="term" value="C:plasma membrane"/>
    <property type="evidence" value="ECO:0007669"/>
    <property type="project" value="TreeGrafter"/>
</dbReference>
<protein>
    <recommendedName>
        <fullName evidence="5">Protein tipE</fullName>
    </recommendedName>
</protein>
<evidence type="ECO:0000313" key="4">
    <source>
        <dbReference type="Proteomes" id="UP000792457"/>
    </source>
</evidence>
<evidence type="ECO:0000313" key="3">
    <source>
        <dbReference type="EMBL" id="KAG8223403.1"/>
    </source>
</evidence>
<name>A0A8K0JVZ6_LADFU</name>
<evidence type="ECO:0000256" key="2">
    <source>
        <dbReference type="SAM" id="Phobius"/>
    </source>
</evidence>
<feature type="transmembrane region" description="Helical" evidence="2">
    <location>
        <begin position="262"/>
        <end position="284"/>
    </location>
</feature>
<dbReference type="InterPro" id="IPR031578">
    <property type="entry name" value="TipE"/>
</dbReference>
<dbReference type="GO" id="GO:0002028">
    <property type="term" value="P:regulation of sodium ion transport"/>
    <property type="evidence" value="ECO:0007669"/>
    <property type="project" value="TreeGrafter"/>
</dbReference>
<dbReference type="Pfam" id="PF16972">
    <property type="entry name" value="TipE"/>
    <property type="match status" value="2"/>
</dbReference>
<feature type="region of interest" description="Disordered" evidence="1">
    <location>
        <begin position="145"/>
        <end position="185"/>
    </location>
</feature>
<feature type="compositionally biased region" description="Low complexity" evidence="1">
    <location>
        <begin position="319"/>
        <end position="331"/>
    </location>
</feature>
<gene>
    <name evidence="3" type="ORF">J437_LFUL003676</name>
</gene>